<evidence type="ECO:0000313" key="2">
    <source>
        <dbReference type="Proteomes" id="UP001651158"/>
    </source>
</evidence>
<protein>
    <submittedName>
        <fullName evidence="1">Uncharacterized protein</fullName>
    </submittedName>
</protein>
<sequence>MSSLLFRSALAGMSRGNREGSKKGGDGKASKLRYYLPQRRSDLAVFGQSLMLIRRGIMINAWPVLAVALTSLSDGHDIRKDTVSQLDDCQFFDPPTVHHE</sequence>
<keyword evidence="2" id="KW-1185">Reference proteome</keyword>
<proteinExistence type="predicted"/>
<name>A0ABR4Q788_9CEST</name>
<dbReference type="EMBL" id="JAKROA010000008">
    <property type="protein sequence ID" value="KAL5105442.1"/>
    <property type="molecule type" value="Genomic_DNA"/>
</dbReference>
<accession>A0ABR4Q788</accession>
<comment type="caution">
    <text evidence="1">The sequence shown here is derived from an EMBL/GenBank/DDBJ whole genome shotgun (WGS) entry which is preliminary data.</text>
</comment>
<evidence type="ECO:0000313" key="1">
    <source>
        <dbReference type="EMBL" id="KAL5105442.1"/>
    </source>
</evidence>
<organism evidence="1 2">
    <name type="scientific">Taenia crassiceps</name>
    <dbReference type="NCBI Taxonomy" id="6207"/>
    <lineage>
        <taxon>Eukaryota</taxon>
        <taxon>Metazoa</taxon>
        <taxon>Spiralia</taxon>
        <taxon>Lophotrochozoa</taxon>
        <taxon>Platyhelminthes</taxon>
        <taxon>Cestoda</taxon>
        <taxon>Eucestoda</taxon>
        <taxon>Cyclophyllidea</taxon>
        <taxon>Taeniidae</taxon>
        <taxon>Taenia</taxon>
    </lineage>
</organism>
<reference evidence="1 2" key="1">
    <citation type="journal article" date="2022" name="Front. Cell. Infect. Microbiol.">
        <title>The Genomes of Two Strains of Taenia crassiceps the Animal Model for the Study of Human Cysticercosis.</title>
        <authorList>
            <person name="Bobes R.J."/>
            <person name="Estrada K."/>
            <person name="Rios-Valencia D.G."/>
            <person name="Calderon-Gallegos A."/>
            <person name="de la Torre P."/>
            <person name="Carrero J.C."/>
            <person name="Sanchez-Flores A."/>
            <person name="Laclette J.P."/>
        </authorList>
    </citation>
    <scope>NUCLEOTIDE SEQUENCE [LARGE SCALE GENOMIC DNA]</scope>
    <source>
        <strain evidence="1">WFUcys</strain>
    </source>
</reference>
<dbReference type="Proteomes" id="UP001651158">
    <property type="component" value="Unassembled WGS sequence"/>
</dbReference>
<gene>
    <name evidence="1" type="ORF">TcWFU_004460</name>
</gene>